<dbReference type="AlphaFoldDB" id="A0A4Q7N6Z2"/>
<keyword evidence="5" id="KW-0460">Magnesium</keyword>
<evidence type="ECO:0000256" key="3">
    <source>
        <dbReference type="ARBA" id="ARBA00029596"/>
    </source>
</evidence>
<sequence>MTKTLLGKIAPERVKSLDIERPPQDLIDGFKALGDASGIVSDVMDHLGIAATLPGSLLKPTIPGATIVGPAMTLRNTVMTGHPVDNARAHRNGMAEIEAHNIAEQGDVLVIEGVPGLSNMGGISAQVAKRQGEIGAIVSGGVRDVAHSRRVGFPVWATEVSPITGKWRIETIEINGPVQIEGIRVNPGDLVVADDTGVCFIPRDRAREVLELSRKRAAAEDARCDAIDRGVAIRDLPSAS</sequence>
<evidence type="ECO:0000256" key="2">
    <source>
        <dbReference type="ARBA" id="ARBA00016549"/>
    </source>
</evidence>
<proteinExistence type="predicted"/>
<feature type="binding site" evidence="5">
    <location>
        <position position="144"/>
    </location>
    <ligand>
        <name>Mg(2+)</name>
        <dbReference type="ChEBI" id="CHEBI:18420"/>
    </ligand>
</feature>
<evidence type="ECO:0000313" key="7">
    <source>
        <dbReference type="Proteomes" id="UP000292445"/>
    </source>
</evidence>
<dbReference type="Gene3D" id="3.50.30.40">
    <property type="entry name" value="Ribonuclease E inhibitor RraA/RraA-like"/>
    <property type="match status" value="1"/>
</dbReference>
<dbReference type="EMBL" id="SGXC01000004">
    <property type="protein sequence ID" value="RZS77134.1"/>
    <property type="molecule type" value="Genomic_DNA"/>
</dbReference>
<accession>A0A4Q7N6Z2</accession>
<dbReference type="RefSeq" id="WP_130362178.1">
    <property type="nucleotide sequence ID" value="NZ_SGXC01000004.1"/>
</dbReference>
<reference evidence="6 7" key="1">
    <citation type="submission" date="2019-02" db="EMBL/GenBank/DDBJ databases">
        <title>Genomic Encyclopedia of Type Strains, Phase IV (KMG-IV): sequencing the most valuable type-strain genomes for metagenomic binning, comparative biology and taxonomic classification.</title>
        <authorList>
            <person name="Goeker M."/>
        </authorList>
    </citation>
    <scope>NUCLEOTIDE SEQUENCE [LARGE SCALE GENOMIC DNA]</scope>
    <source>
        <strain evidence="6 7">K24</strain>
    </source>
</reference>
<evidence type="ECO:0000313" key="6">
    <source>
        <dbReference type="EMBL" id="RZS77134.1"/>
    </source>
</evidence>
<keyword evidence="7" id="KW-1185">Reference proteome</keyword>
<gene>
    <name evidence="6" type="ORF">EV675_5862</name>
</gene>
<evidence type="ECO:0000256" key="1">
    <source>
        <dbReference type="ARBA" id="ARBA00001968"/>
    </source>
</evidence>
<comment type="caution">
    <text evidence="6">The sequence shown here is derived from an EMBL/GenBank/DDBJ whole genome shotgun (WGS) entry which is preliminary data.</text>
</comment>
<dbReference type="PANTHER" id="PTHR33254:SF4">
    <property type="entry name" value="4-HYDROXY-4-METHYL-2-OXOGLUTARATE ALDOLASE 3-RELATED"/>
    <property type="match status" value="1"/>
</dbReference>
<feature type="binding site" evidence="5">
    <location>
        <position position="143"/>
    </location>
    <ligand>
        <name>substrate</name>
    </ligand>
</feature>
<dbReference type="Pfam" id="PF03737">
    <property type="entry name" value="RraA-like"/>
    <property type="match status" value="1"/>
</dbReference>
<dbReference type="OrthoDB" id="8969658at2"/>
<comment type="cofactor">
    <cofactor evidence="1">
        <name>a divalent metal cation</name>
        <dbReference type="ChEBI" id="CHEBI:60240"/>
    </cofactor>
</comment>
<dbReference type="SUPFAM" id="SSF89562">
    <property type="entry name" value="RraA-like"/>
    <property type="match status" value="1"/>
</dbReference>
<protein>
    <recommendedName>
        <fullName evidence="2">Putative 4-hydroxy-4-methyl-2-oxoglutarate aldolase</fullName>
    </recommendedName>
    <alternativeName>
        <fullName evidence="3">Regulator of ribonuclease activity homolog</fullName>
    </alternativeName>
    <alternativeName>
        <fullName evidence="4">RraA-like protein</fullName>
    </alternativeName>
</protein>
<dbReference type="CDD" id="cd16841">
    <property type="entry name" value="RraA_family"/>
    <property type="match status" value="1"/>
</dbReference>
<name>A0A4Q7N6Z2_9BURK</name>
<dbReference type="InterPro" id="IPR036704">
    <property type="entry name" value="RraA/RraA-like_sf"/>
</dbReference>
<dbReference type="GO" id="GO:0046872">
    <property type="term" value="F:metal ion binding"/>
    <property type="evidence" value="ECO:0007669"/>
    <property type="project" value="UniProtKB-KW"/>
</dbReference>
<dbReference type="InterPro" id="IPR005493">
    <property type="entry name" value="RraA/RraA-like"/>
</dbReference>
<comment type="cofactor">
    <cofactor evidence="5">
        <name>Mg(2+)</name>
        <dbReference type="ChEBI" id="CHEBI:18420"/>
    </cofactor>
</comment>
<evidence type="ECO:0000256" key="4">
    <source>
        <dbReference type="ARBA" id="ARBA00030169"/>
    </source>
</evidence>
<dbReference type="Proteomes" id="UP000292445">
    <property type="component" value="Unassembled WGS sequence"/>
</dbReference>
<evidence type="ECO:0000256" key="5">
    <source>
        <dbReference type="PIRSR" id="PIRSR605493-1"/>
    </source>
</evidence>
<dbReference type="PANTHER" id="PTHR33254">
    <property type="entry name" value="4-HYDROXY-4-METHYL-2-OXOGLUTARATE ALDOLASE 3-RELATED"/>
    <property type="match status" value="1"/>
</dbReference>
<organism evidence="6 7">
    <name type="scientific">Pigmentiphaga kullae</name>
    <dbReference type="NCBI Taxonomy" id="151784"/>
    <lineage>
        <taxon>Bacteria</taxon>
        <taxon>Pseudomonadati</taxon>
        <taxon>Pseudomonadota</taxon>
        <taxon>Betaproteobacteria</taxon>
        <taxon>Burkholderiales</taxon>
        <taxon>Alcaligenaceae</taxon>
        <taxon>Pigmentiphaga</taxon>
    </lineage>
</organism>
<keyword evidence="5" id="KW-0479">Metal-binding</keyword>